<evidence type="ECO:0000313" key="3">
    <source>
        <dbReference type="Proteomes" id="UP001521150"/>
    </source>
</evidence>
<evidence type="ECO:0000259" key="1">
    <source>
        <dbReference type="Pfam" id="PF09346"/>
    </source>
</evidence>
<protein>
    <submittedName>
        <fullName evidence="2">SMI1/KNR4 family protein</fullName>
    </submittedName>
</protein>
<comment type="caution">
    <text evidence="2">The sequence shown here is derived from an EMBL/GenBank/DDBJ whole genome shotgun (WGS) entry which is preliminary data.</text>
</comment>
<keyword evidence="3" id="KW-1185">Reference proteome</keyword>
<proteinExistence type="predicted"/>
<name>A0ABS8ZUY3_9PSEU</name>
<dbReference type="RefSeq" id="WP_233731763.1">
    <property type="nucleotide sequence ID" value="NZ_JAJVCN010000004.1"/>
</dbReference>
<organism evidence="2 3">
    <name type="scientific">Kibdelosporangium philippinense</name>
    <dbReference type="NCBI Taxonomy" id="211113"/>
    <lineage>
        <taxon>Bacteria</taxon>
        <taxon>Bacillati</taxon>
        <taxon>Actinomycetota</taxon>
        <taxon>Actinomycetes</taxon>
        <taxon>Pseudonocardiales</taxon>
        <taxon>Pseudonocardiaceae</taxon>
        <taxon>Kibdelosporangium</taxon>
    </lineage>
</organism>
<reference evidence="2 3" key="1">
    <citation type="submission" date="2021-12" db="EMBL/GenBank/DDBJ databases">
        <title>Genome sequence of Kibdelosporangium philippinense ATCC 49844.</title>
        <authorList>
            <person name="Fedorov E.A."/>
            <person name="Omeragic M."/>
            <person name="Shalygina K.F."/>
            <person name="Maclea K.S."/>
        </authorList>
    </citation>
    <scope>NUCLEOTIDE SEQUENCE [LARGE SCALE GENOMIC DNA]</scope>
    <source>
        <strain evidence="2 3">ATCC 49844</strain>
    </source>
</reference>
<gene>
    <name evidence="2" type="ORF">LWC34_46635</name>
</gene>
<sequence length="179" mass="20587">MADYREIVDRIALVVGWTDSVSPAFDWATVEHDLGFQFPGDYKEFMARFPSGQFRNSIELYNPVQDVGSLAEFKRHFERKLNALRVVREGREDDMHPPFPEPDGVVPFADDAEGGTLFWVPRSPNPDEWSVEHQARGNPAEWTRTKPTMTGVLLELVTSRGERNIMHWDVSRHPGFLPY</sequence>
<dbReference type="Pfam" id="PF09346">
    <property type="entry name" value="SMI1_KNR4"/>
    <property type="match status" value="1"/>
</dbReference>
<evidence type="ECO:0000313" key="2">
    <source>
        <dbReference type="EMBL" id="MCE7010233.1"/>
    </source>
</evidence>
<dbReference type="EMBL" id="JAJVCN010000004">
    <property type="protein sequence ID" value="MCE7010233.1"/>
    <property type="molecule type" value="Genomic_DNA"/>
</dbReference>
<dbReference type="Gene3D" id="3.40.1580.10">
    <property type="entry name" value="SMI1/KNR4-like"/>
    <property type="match status" value="1"/>
</dbReference>
<accession>A0ABS8ZUY3</accession>
<dbReference type="InterPro" id="IPR037883">
    <property type="entry name" value="Knr4/Smi1-like_sf"/>
</dbReference>
<dbReference type="SUPFAM" id="SSF160631">
    <property type="entry name" value="SMI1/KNR4-like"/>
    <property type="match status" value="1"/>
</dbReference>
<dbReference type="InterPro" id="IPR018958">
    <property type="entry name" value="Knr4/Smi1-like_dom"/>
</dbReference>
<feature type="domain" description="Knr4/Smi1-like" evidence="1">
    <location>
        <begin position="27"/>
        <end position="148"/>
    </location>
</feature>
<dbReference type="Proteomes" id="UP001521150">
    <property type="component" value="Unassembled WGS sequence"/>
</dbReference>